<feature type="compositionally biased region" description="Acidic residues" evidence="3">
    <location>
        <begin position="39"/>
        <end position="49"/>
    </location>
</feature>
<dbReference type="NCBIfam" id="TIGR01076">
    <property type="entry name" value="sortase_fam"/>
    <property type="match status" value="1"/>
</dbReference>
<dbReference type="InterPro" id="IPR023365">
    <property type="entry name" value="Sortase_dom-sf"/>
</dbReference>
<gene>
    <name evidence="4" type="ORF">C6I21_06585</name>
</gene>
<dbReference type="NCBIfam" id="NF033746">
    <property type="entry name" value="class_D_sortase"/>
    <property type="match status" value="1"/>
</dbReference>
<evidence type="ECO:0000256" key="1">
    <source>
        <dbReference type="ARBA" id="ARBA00022801"/>
    </source>
</evidence>
<dbReference type="InterPro" id="IPR041999">
    <property type="entry name" value="Sortase_D_1"/>
</dbReference>
<dbReference type="OrthoDB" id="165822at2"/>
<dbReference type="SUPFAM" id="SSF63817">
    <property type="entry name" value="Sortase"/>
    <property type="match status" value="1"/>
</dbReference>
<name>A0A2P6MII0_ALKUR</name>
<comment type="caution">
    <text evidence="4">The sequence shown here is derived from an EMBL/GenBank/DDBJ whole genome shotgun (WGS) entry which is preliminary data.</text>
</comment>
<accession>A0A2P6MII0</accession>
<feature type="compositionally biased region" description="Acidic residues" evidence="3">
    <location>
        <begin position="1"/>
        <end position="16"/>
    </location>
</feature>
<reference evidence="4 5" key="1">
    <citation type="submission" date="2018-03" db="EMBL/GenBank/DDBJ databases">
        <title>Bacillus urumqiensis sp. nov., a moderately haloalkaliphilic bacterium isolated from a salt lake.</title>
        <authorList>
            <person name="Zhao B."/>
            <person name="Liao Z."/>
        </authorList>
    </citation>
    <scope>NUCLEOTIDE SEQUENCE [LARGE SCALE GENOMIC DNA]</scope>
    <source>
        <strain evidence="4 5">BZ-SZ-XJ18</strain>
    </source>
</reference>
<organism evidence="4 5">
    <name type="scientific">Alkalicoccus urumqiensis</name>
    <name type="common">Bacillus urumqiensis</name>
    <dbReference type="NCBI Taxonomy" id="1548213"/>
    <lineage>
        <taxon>Bacteria</taxon>
        <taxon>Bacillati</taxon>
        <taxon>Bacillota</taxon>
        <taxon>Bacilli</taxon>
        <taxon>Bacillales</taxon>
        <taxon>Bacillaceae</taxon>
        <taxon>Alkalicoccus</taxon>
    </lineage>
</organism>
<sequence length="232" mass="26296">MNLEDGDVFVAEEMDESAAVNTIEENNDENGQESAEASDANESEPEPADTESNNSASNNTSEENENQEEAEASSNEAPPVEEEEEPEPRTYDEYTRGDEVGMLLVPEIDMKYPIYWGTDEETLDQGVGYHEGDYTTPPDGLRHTVLSGHRDTVFSELGDLEEGDMLYVQFEGTQYEYEMKKTWITDAEDRTVIVRKDEPVLTLTTCYPFNYIGFAPDRYIIEAHLVNRTEME</sequence>
<feature type="region of interest" description="Disordered" evidence="3">
    <location>
        <begin position="1"/>
        <end position="98"/>
    </location>
</feature>
<keyword evidence="5" id="KW-1185">Reference proteome</keyword>
<keyword evidence="1" id="KW-0378">Hydrolase</keyword>
<feature type="compositionally biased region" description="Acidic residues" evidence="3">
    <location>
        <begin position="62"/>
        <end position="71"/>
    </location>
</feature>
<proteinExistence type="predicted"/>
<dbReference type="InterPro" id="IPR005754">
    <property type="entry name" value="Sortase"/>
</dbReference>
<dbReference type="EMBL" id="PVNS01000005">
    <property type="protein sequence ID" value="PRO66104.1"/>
    <property type="molecule type" value="Genomic_DNA"/>
</dbReference>
<protein>
    <submittedName>
        <fullName evidence="4">Class D sortase</fullName>
    </submittedName>
</protein>
<feature type="compositionally biased region" description="Basic and acidic residues" evidence="3">
    <location>
        <begin position="87"/>
        <end position="98"/>
    </location>
</feature>
<evidence type="ECO:0000256" key="2">
    <source>
        <dbReference type="PIRSR" id="PIRSR605754-1"/>
    </source>
</evidence>
<dbReference type="Proteomes" id="UP000243650">
    <property type="component" value="Unassembled WGS sequence"/>
</dbReference>
<dbReference type="CDD" id="cd05828">
    <property type="entry name" value="Sortase_D_1"/>
    <property type="match status" value="1"/>
</dbReference>
<evidence type="ECO:0000313" key="5">
    <source>
        <dbReference type="Proteomes" id="UP000243650"/>
    </source>
</evidence>
<evidence type="ECO:0000256" key="3">
    <source>
        <dbReference type="SAM" id="MobiDB-lite"/>
    </source>
</evidence>
<feature type="active site" description="Acyl-thioester intermediate" evidence="2">
    <location>
        <position position="206"/>
    </location>
</feature>
<dbReference type="InterPro" id="IPR053525">
    <property type="entry name" value="Sortase_D"/>
</dbReference>
<dbReference type="GO" id="GO:0016787">
    <property type="term" value="F:hydrolase activity"/>
    <property type="evidence" value="ECO:0007669"/>
    <property type="project" value="UniProtKB-KW"/>
</dbReference>
<dbReference type="Pfam" id="PF04203">
    <property type="entry name" value="Sortase"/>
    <property type="match status" value="1"/>
</dbReference>
<dbReference type="Gene3D" id="2.40.260.10">
    <property type="entry name" value="Sortase"/>
    <property type="match status" value="1"/>
</dbReference>
<feature type="compositionally biased region" description="Low complexity" evidence="3">
    <location>
        <begin position="51"/>
        <end position="61"/>
    </location>
</feature>
<evidence type="ECO:0000313" key="4">
    <source>
        <dbReference type="EMBL" id="PRO66104.1"/>
    </source>
</evidence>
<feature type="active site" description="Proton donor/acceptor" evidence="2">
    <location>
        <position position="149"/>
    </location>
</feature>
<dbReference type="AlphaFoldDB" id="A0A2P6MII0"/>